<name>A0A0L7QVK4_9HYME</name>
<dbReference type="InterPro" id="IPR040051">
    <property type="entry name" value="SECISBP2"/>
</dbReference>
<gene>
    <name evidence="2" type="ORF">WH47_05304</name>
</gene>
<dbReference type="SUPFAM" id="SSF55315">
    <property type="entry name" value="L30e-like"/>
    <property type="match status" value="1"/>
</dbReference>
<evidence type="ECO:0000313" key="2">
    <source>
        <dbReference type="EMBL" id="KOC62662.1"/>
    </source>
</evidence>
<sequence>RMRRSQMDNLTWSFHTSGLASASNPWPELCQKNQIKHSARKKDFINIGENRIVSLDTLEYPELGDTIVRSRNSVLPKEECLPSCSVQTLVPVQTNIEPKRSKTLKRYKRSDRICINLQEALQNTRCLNKMNNKEFPKLKINLYMGNLGFTVPNMLDRNKSSDLRKVRICISKDKKISKLKRIILFERDMKAQINIHKGETFERAKIETVCRDVDAINFNALKITADPEIDVDYPRGMCTMTLYGNDYRVRNEINLSDSTLCHRPDVIDKINNLKIQGRQLTYRPVGDGNRIEFPQPQMSMVENDIVDQIFSLKIEEDTNQENSAEIDDKSLIKFSHNFREYCTNILTTSLNDSLEKFLKEITRLQKRYHVKYPNKSQYKRRYYSGLREVRKQAELRKLKFVIVAPDIEKVELEDGLDDQVNKLLETCRRQNVVFSFGLRRRKLGYYTHGKGFVGCVGIANYSGTELLFKNVLIELVYARNAFKKLNGAADNAIDISKIVSEDFLPSENINALLKILSHNMHS</sequence>
<keyword evidence="3" id="KW-1185">Reference proteome</keyword>
<dbReference type="EMBL" id="KQ414726">
    <property type="protein sequence ID" value="KOC62662.1"/>
    <property type="molecule type" value="Genomic_DNA"/>
</dbReference>
<dbReference type="GO" id="GO:0043021">
    <property type="term" value="F:ribonucleoprotein complex binding"/>
    <property type="evidence" value="ECO:0007669"/>
    <property type="project" value="TreeGrafter"/>
</dbReference>
<accession>A0A0L7QVK4</accession>
<dbReference type="GO" id="GO:0035368">
    <property type="term" value="F:selenocysteine insertion sequence binding"/>
    <property type="evidence" value="ECO:0007669"/>
    <property type="project" value="InterPro"/>
</dbReference>
<dbReference type="InterPro" id="IPR004038">
    <property type="entry name" value="Ribosomal_eL8/eL30/eS12/Gad45"/>
</dbReference>
<dbReference type="PANTHER" id="PTHR13284">
    <property type="entry name" value="GH01354P"/>
    <property type="match status" value="1"/>
</dbReference>
<dbReference type="OrthoDB" id="263617at2759"/>
<dbReference type="GO" id="GO:0005739">
    <property type="term" value="C:mitochondrion"/>
    <property type="evidence" value="ECO:0007669"/>
    <property type="project" value="TreeGrafter"/>
</dbReference>
<dbReference type="GO" id="GO:1990904">
    <property type="term" value="C:ribonucleoprotein complex"/>
    <property type="evidence" value="ECO:0007669"/>
    <property type="project" value="TreeGrafter"/>
</dbReference>
<dbReference type="Gene3D" id="3.30.1330.30">
    <property type="match status" value="1"/>
</dbReference>
<dbReference type="AlphaFoldDB" id="A0A0L7QVK4"/>
<evidence type="ECO:0000259" key="1">
    <source>
        <dbReference type="Pfam" id="PF01248"/>
    </source>
</evidence>
<proteinExistence type="predicted"/>
<dbReference type="Pfam" id="PF01248">
    <property type="entry name" value="Ribosomal_L7Ae"/>
    <property type="match status" value="1"/>
</dbReference>
<dbReference type="Proteomes" id="UP000053825">
    <property type="component" value="Unassembled WGS sequence"/>
</dbReference>
<dbReference type="PANTHER" id="PTHR13284:SF4">
    <property type="entry name" value="C2H2-TYPE DOMAIN-CONTAINING PROTEIN"/>
    <property type="match status" value="1"/>
</dbReference>
<dbReference type="InterPro" id="IPR029064">
    <property type="entry name" value="Ribosomal_eL30-like_sf"/>
</dbReference>
<protein>
    <submittedName>
        <fullName evidence="2">Selenocysteine insertion sequence-binding protein 2-like</fullName>
    </submittedName>
</protein>
<evidence type="ECO:0000313" key="3">
    <source>
        <dbReference type="Proteomes" id="UP000053825"/>
    </source>
</evidence>
<dbReference type="STRING" id="597456.A0A0L7QVK4"/>
<feature type="domain" description="Ribosomal protein eL8/eL30/eS12/Gadd45" evidence="1">
    <location>
        <begin position="374"/>
        <end position="462"/>
    </location>
</feature>
<organism evidence="2 3">
    <name type="scientific">Habropoda laboriosa</name>
    <dbReference type="NCBI Taxonomy" id="597456"/>
    <lineage>
        <taxon>Eukaryota</taxon>
        <taxon>Metazoa</taxon>
        <taxon>Ecdysozoa</taxon>
        <taxon>Arthropoda</taxon>
        <taxon>Hexapoda</taxon>
        <taxon>Insecta</taxon>
        <taxon>Pterygota</taxon>
        <taxon>Neoptera</taxon>
        <taxon>Endopterygota</taxon>
        <taxon>Hymenoptera</taxon>
        <taxon>Apocrita</taxon>
        <taxon>Aculeata</taxon>
        <taxon>Apoidea</taxon>
        <taxon>Anthophila</taxon>
        <taxon>Apidae</taxon>
        <taxon>Habropoda</taxon>
    </lineage>
</organism>
<reference evidence="2 3" key="1">
    <citation type="submission" date="2015-07" db="EMBL/GenBank/DDBJ databases">
        <title>The genome of Habropoda laboriosa.</title>
        <authorList>
            <person name="Pan H."/>
            <person name="Kapheim K."/>
        </authorList>
    </citation>
    <scope>NUCLEOTIDE SEQUENCE [LARGE SCALE GENOMIC DNA]</scope>
    <source>
        <strain evidence="2">0110345459</strain>
    </source>
</reference>
<dbReference type="GO" id="GO:0003730">
    <property type="term" value="F:mRNA 3'-UTR binding"/>
    <property type="evidence" value="ECO:0007669"/>
    <property type="project" value="TreeGrafter"/>
</dbReference>
<feature type="non-terminal residue" evidence="2">
    <location>
        <position position="1"/>
    </location>
</feature>